<proteinExistence type="predicted"/>
<evidence type="ECO:0000313" key="2">
    <source>
        <dbReference type="Proteomes" id="UP000000909"/>
    </source>
</evidence>
<protein>
    <submittedName>
        <fullName evidence="1">Gp208</fullName>
    </submittedName>
</protein>
<dbReference type="GeneID" id="4239052"/>
<organismHost>
    <name type="scientific">Synechococcus</name>
    <dbReference type="NCBI Taxonomy" id="1129"/>
</organismHost>
<dbReference type="EMBL" id="DQ149023">
    <property type="protein sequence ID" value="ABA47177.1"/>
    <property type="molecule type" value="Genomic_DNA"/>
</dbReference>
<evidence type="ECO:0000313" key="1">
    <source>
        <dbReference type="EMBL" id="ABA47177.1"/>
    </source>
</evidence>
<name>Q0QZ18_BPSYS</name>
<dbReference type="KEGG" id="vg:4239052"/>
<sequence length="52" mass="5999">MVCQRKIDVHIGGVSPPLWTVSYFRKSKWCGWGYPAWFLHSSKDVVVESTTQ</sequence>
<dbReference type="RefSeq" id="YP_717877.1">
    <property type="nucleotide sequence ID" value="NC_008296.2"/>
</dbReference>
<dbReference type="Proteomes" id="UP000000909">
    <property type="component" value="Segment"/>
</dbReference>
<accession>Q0QZ18</accession>
<reference evidence="1 2" key="1">
    <citation type="journal article" date="2007" name="Environ. Microbiol.">
        <title>Genomic and structural analysis of Syn9, a cyanophage infecting marine Prochlorococcus and Synechococcus.</title>
        <authorList>
            <person name="Weigele P.R."/>
            <person name="Pope W.H."/>
            <person name="Pedulla M.L."/>
            <person name="Houtz J.M."/>
            <person name="Smith A.L."/>
            <person name="Conway J.F."/>
            <person name="King J."/>
            <person name="Hatfull G.F."/>
            <person name="Lawrence J.G."/>
            <person name="Hendrix R.W."/>
        </authorList>
    </citation>
    <scope>NUCLEOTIDE SEQUENCE</scope>
</reference>
<organism evidence="1 2">
    <name type="scientific">Synechococcus phage syn9</name>
    <dbReference type="NCBI Taxonomy" id="382359"/>
    <lineage>
        <taxon>Viruses</taxon>
        <taxon>Duplodnaviria</taxon>
        <taxon>Heunggongvirae</taxon>
        <taxon>Uroviricota</taxon>
        <taxon>Caudoviricetes</taxon>
        <taxon>Pantevenvirales</taxon>
        <taxon>Kyanoviridae</taxon>
        <taxon>Ormenosvirus</taxon>
        <taxon>Ormenosvirus syn9</taxon>
    </lineage>
</organism>
<keyword evidence="2" id="KW-1185">Reference proteome</keyword>